<dbReference type="PANTHER" id="PTHR33577">
    <property type="entry name" value="STERIGMATOCYSTIN BIOSYNTHESIS PEROXIDASE STCC-RELATED"/>
    <property type="match status" value="1"/>
</dbReference>
<keyword evidence="4" id="KW-0479">Metal-binding</keyword>
<keyword evidence="3" id="KW-0349">Heme</keyword>
<dbReference type="InterPro" id="IPR036851">
    <property type="entry name" value="Chloroperoxidase-like_sf"/>
</dbReference>
<evidence type="ECO:0000259" key="10">
    <source>
        <dbReference type="PROSITE" id="PS51405"/>
    </source>
</evidence>
<evidence type="ECO:0000256" key="8">
    <source>
        <dbReference type="SAM" id="MobiDB-lite"/>
    </source>
</evidence>
<evidence type="ECO:0000256" key="5">
    <source>
        <dbReference type="ARBA" id="ARBA00023002"/>
    </source>
</evidence>
<evidence type="ECO:0000256" key="2">
    <source>
        <dbReference type="ARBA" id="ARBA00022559"/>
    </source>
</evidence>
<evidence type="ECO:0000256" key="6">
    <source>
        <dbReference type="ARBA" id="ARBA00023004"/>
    </source>
</evidence>
<protein>
    <recommendedName>
        <fullName evidence="10">Heme haloperoxidase family profile domain-containing protein</fullName>
    </recommendedName>
</protein>
<keyword evidence="2" id="KW-0575">Peroxidase</keyword>
<dbReference type="HOGENOM" id="CLU_050230_5_1_1"/>
<sequence>MSSPSSSSSTIPHEHSHHAGVCPVAGKTHAYCPRQPGDSRSPCPALNTLANHGYLPRNGRDIGFFDLVRSLKEGYHLSTFLACFLSIGGIGFLLQFRRLSLSDLARHNCIEHDASIVHPDVKNADDEYASTRVCEPLLDALVAEGRAMGGRITMEGVASIRFRREKICRPLDGVHSEIARGEMAIAIGVLGGKNADKEGLSVNVLHDWLQDERLPEGWKPDHTQGMMKTIHMTTQVRKRMAELKAQKDQPSLLQSEQTSTTLSLQSADEPSAKKDIPQ</sequence>
<dbReference type="OrthoDB" id="407298at2759"/>
<evidence type="ECO:0000256" key="4">
    <source>
        <dbReference type="ARBA" id="ARBA00022723"/>
    </source>
</evidence>
<dbReference type="SUPFAM" id="SSF47571">
    <property type="entry name" value="Cloroperoxidase"/>
    <property type="match status" value="1"/>
</dbReference>
<evidence type="ECO:0000256" key="7">
    <source>
        <dbReference type="ARBA" id="ARBA00025795"/>
    </source>
</evidence>
<keyword evidence="9" id="KW-1133">Transmembrane helix</keyword>
<dbReference type="InterPro" id="IPR000028">
    <property type="entry name" value="Chloroperoxidase"/>
</dbReference>
<dbReference type="Gene3D" id="1.10.489.10">
    <property type="entry name" value="Chloroperoxidase-like"/>
    <property type="match status" value="1"/>
</dbReference>
<keyword evidence="9" id="KW-0812">Transmembrane</keyword>
<gene>
    <name evidence="11" type="ORF">SERLADRAFT_454360</name>
</gene>
<name>F8ND28_SERL9</name>
<comment type="cofactor">
    <cofactor evidence="1">
        <name>heme b</name>
        <dbReference type="ChEBI" id="CHEBI:60344"/>
    </cofactor>
</comment>
<evidence type="ECO:0000313" key="11">
    <source>
        <dbReference type="EMBL" id="EGO30113.1"/>
    </source>
</evidence>
<dbReference type="AlphaFoldDB" id="F8ND28"/>
<feature type="transmembrane region" description="Helical" evidence="9">
    <location>
        <begin position="75"/>
        <end position="96"/>
    </location>
</feature>
<dbReference type="Pfam" id="PF01328">
    <property type="entry name" value="Peroxidase_2"/>
    <property type="match status" value="1"/>
</dbReference>
<dbReference type="PROSITE" id="PS51405">
    <property type="entry name" value="HEME_HALOPEROXIDASE"/>
    <property type="match status" value="1"/>
</dbReference>
<proteinExistence type="inferred from homology"/>
<reference evidence="11" key="1">
    <citation type="submission" date="2011-04" db="EMBL/GenBank/DDBJ databases">
        <title>Evolution of plant cell wall degrading machinery underlies the functional diversity of forest fungi.</title>
        <authorList>
            <consortium name="US DOE Joint Genome Institute (JGI-PGF)"/>
            <person name="Eastwood D.C."/>
            <person name="Floudas D."/>
            <person name="Binder M."/>
            <person name="Majcherczyk A."/>
            <person name="Schneider P."/>
            <person name="Aerts A."/>
            <person name="Asiegbu F.O."/>
            <person name="Baker S.E."/>
            <person name="Barry K."/>
            <person name="Bendiksby M."/>
            <person name="Blumentritt M."/>
            <person name="Coutinho P.M."/>
            <person name="Cullen D."/>
            <person name="Cullen D."/>
            <person name="Gathman A."/>
            <person name="Goodell B."/>
            <person name="Henrissat B."/>
            <person name="Ihrmark K."/>
            <person name="Kauserud H."/>
            <person name="Kohler A."/>
            <person name="LaButti K."/>
            <person name="Lapidus A."/>
            <person name="Lavin J.L."/>
            <person name="Lee Y.-H."/>
            <person name="Lindquist E."/>
            <person name="Lilly W."/>
            <person name="Lucas S."/>
            <person name="Morin E."/>
            <person name="Murat C."/>
            <person name="Oguiza J.A."/>
            <person name="Park J."/>
            <person name="Pisabarro A.G."/>
            <person name="Riley R."/>
            <person name="Rosling A."/>
            <person name="Salamov A."/>
            <person name="Schmidt O."/>
            <person name="Schmutz J."/>
            <person name="Skrede I."/>
            <person name="Stenlid J."/>
            <person name="Wiebenga A."/>
            <person name="Xie X."/>
            <person name="Kues U."/>
            <person name="Hibbett D.S."/>
            <person name="Hoffmeister D."/>
            <person name="Hogberg N."/>
            <person name="Martin F."/>
            <person name="Grigoriev I.V."/>
            <person name="Watkinson S.C."/>
        </authorList>
    </citation>
    <scope>NUCLEOTIDE SEQUENCE</scope>
    <source>
        <strain evidence="11">S7.9</strain>
    </source>
</reference>
<evidence type="ECO:0000256" key="9">
    <source>
        <dbReference type="SAM" id="Phobius"/>
    </source>
</evidence>
<accession>F8ND28</accession>
<dbReference type="PANTHER" id="PTHR33577:SF18">
    <property type="entry name" value="HEME HALOPEROXIDASE FAMILY PROFILE DOMAIN-CONTAINING PROTEIN"/>
    <property type="match status" value="1"/>
</dbReference>
<feature type="domain" description="Heme haloperoxidase family profile" evidence="10">
    <location>
        <begin position="27"/>
        <end position="242"/>
    </location>
</feature>
<comment type="similarity">
    <text evidence="7">Belongs to the chloroperoxidase family.</text>
</comment>
<keyword evidence="9" id="KW-0472">Membrane</keyword>
<organism>
    <name type="scientific">Serpula lacrymans var. lacrymans (strain S7.9)</name>
    <name type="common">Dry rot fungus</name>
    <dbReference type="NCBI Taxonomy" id="578457"/>
    <lineage>
        <taxon>Eukaryota</taxon>
        <taxon>Fungi</taxon>
        <taxon>Dikarya</taxon>
        <taxon>Basidiomycota</taxon>
        <taxon>Agaricomycotina</taxon>
        <taxon>Agaricomycetes</taxon>
        <taxon>Agaricomycetidae</taxon>
        <taxon>Boletales</taxon>
        <taxon>Coniophorineae</taxon>
        <taxon>Serpulaceae</taxon>
        <taxon>Serpula</taxon>
    </lineage>
</organism>
<dbReference type="GO" id="GO:0046872">
    <property type="term" value="F:metal ion binding"/>
    <property type="evidence" value="ECO:0007669"/>
    <property type="project" value="UniProtKB-KW"/>
</dbReference>
<keyword evidence="5" id="KW-0560">Oxidoreductase</keyword>
<dbReference type="RefSeq" id="XP_007311997.1">
    <property type="nucleotide sequence ID" value="XM_007311935.1"/>
</dbReference>
<dbReference type="Proteomes" id="UP000008064">
    <property type="component" value="Unassembled WGS sequence"/>
</dbReference>
<dbReference type="GeneID" id="18817009"/>
<feature type="region of interest" description="Disordered" evidence="8">
    <location>
        <begin position="242"/>
        <end position="278"/>
    </location>
</feature>
<dbReference type="KEGG" id="sla:SERLADRAFT_454360"/>
<keyword evidence="6" id="KW-0408">Iron</keyword>
<dbReference type="GO" id="GO:0004601">
    <property type="term" value="F:peroxidase activity"/>
    <property type="evidence" value="ECO:0007669"/>
    <property type="project" value="UniProtKB-KW"/>
</dbReference>
<evidence type="ECO:0000256" key="1">
    <source>
        <dbReference type="ARBA" id="ARBA00001970"/>
    </source>
</evidence>
<evidence type="ECO:0000256" key="3">
    <source>
        <dbReference type="ARBA" id="ARBA00022617"/>
    </source>
</evidence>
<feature type="compositionally biased region" description="Low complexity" evidence="8">
    <location>
        <begin position="251"/>
        <end position="266"/>
    </location>
</feature>
<dbReference type="EMBL" id="GL945428">
    <property type="protein sequence ID" value="EGO30113.1"/>
    <property type="molecule type" value="Genomic_DNA"/>
</dbReference>